<dbReference type="NCBIfam" id="TIGR01214">
    <property type="entry name" value="rmlD"/>
    <property type="match status" value="1"/>
</dbReference>
<keyword evidence="6 8" id="KW-0560">Oxidoreductase</keyword>
<organism evidence="8 9">
    <name type="scientific">Pseudohoeflea coraliihabitans</name>
    <dbReference type="NCBI Taxonomy" id="2860393"/>
    <lineage>
        <taxon>Bacteria</taxon>
        <taxon>Pseudomonadati</taxon>
        <taxon>Pseudomonadota</taxon>
        <taxon>Alphaproteobacteria</taxon>
        <taxon>Hyphomicrobiales</taxon>
        <taxon>Rhizobiaceae</taxon>
        <taxon>Pseudohoeflea</taxon>
    </lineage>
</organism>
<evidence type="ECO:0000259" key="7">
    <source>
        <dbReference type="Pfam" id="PF04321"/>
    </source>
</evidence>
<sequence>MRVLVIGRNGQVVRALAERAGTHASAHQFAFIARPQLDLAAPEAIPGALAGQTFDILVNAAAFTAVDAAEEQEELARTVNAVAPGVLAAEAARRGAPIIHLSTDYVFDGSGDRPWREDDPVAPLNVYGTTKLEGEDAVRRHAPAHHLILRTAWVYSPFGSNFLKTMLRLAADRDELRVVADQIGNPTSAYDIADAILAIIDCWSQGADHASTGLGRTYHVAGTGEASWCDFARAIFAQSARLGGPSASVVGIPSEAYVTKARRPGNSRLDCHRFAADFSWQAPAWGVSLQRVLQRLMAPMTRLEA</sequence>
<dbReference type="EMBL" id="JAHWQX010000002">
    <property type="protein sequence ID" value="MBW3096897.1"/>
    <property type="molecule type" value="Genomic_DNA"/>
</dbReference>
<dbReference type="InterPro" id="IPR029903">
    <property type="entry name" value="RmlD-like-bd"/>
</dbReference>
<feature type="domain" description="RmlD-like substrate binding" evidence="7">
    <location>
        <begin position="1"/>
        <end position="296"/>
    </location>
</feature>
<dbReference type="Pfam" id="PF04321">
    <property type="entry name" value="RmlD_sub_bind"/>
    <property type="match status" value="1"/>
</dbReference>
<evidence type="ECO:0000313" key="9">
    <source>
        <dbReference type="Proteomes" id="UP001430804"/>
    </source>
</evidence>
<gene>
    <name evidence="8" type="primary">rfbD</name>
    <name evidence="8" type="ORF">KY465_06365</name>
</gene>
<evidence type="ECO:0000256" key="4">
    <source>
        <dbReference type="ARBA" id="ARBA00017099"/>
    </source>
</evidence>
<evidence type="ECO:0000256" key="2">
    <source>
        <dbReference type="ARBA" id="ARBA00010944"/>
    </source>
</evidence>
<reference evidence="8" key="1">
    <citation type="submission" date="2021-07" db="EMBL/GenBank/DDBJ databases">
        <title>Pseudohoeflea marina sp. nov. a polyhydroxyalcanoate-producing bacterium.</title>
        <authorList>
            <person name="Zheng W."/>
            <person name="Yu S."/>
            <person name="Huang Y."/>
        </authorList>
    </citation>
    <scope>NUCLEOTIDE SEQUENCE</scope>
    <source>
        <strain evidence="8">DP4N28-3</strain>
    </source>
</reference>
<comment type="pathway">
    <text evidence="1 6">Carbohydrate biosynthesis; dTDP-L-rhamnose biosynthesis.</text>
</comment>
<dbReference type="EC" id="1.1.1.133" evidence="3 6"/>
<dbReference type="RefSeq" id="WP_219200865.1">
    <property type="nucleotide sequence ID" value="NZ_JAHWQX010000002.1"/>
</dbReference>
<comment type="cofactor">
    <cofactor evidence="6">
        <name>Mg(2+)</name>
        <dbReference type="ChEBI" id="CHEBI:18420"/>
    </cofactor>
    <text evidence="6">Binds 1 Mg(2+) ion per monomer.</text>
</comment>
<comment type="catalytic activity">
    <reaction evidence="5 6">
        <text>dTDP-beta-L-rhamnose + NADP(+) = dTDP-4-dehydro-beta-L-rhamnose + NADPH + H(+)</text>
        <dbReference type="Rhea" id="RHEA:21796"/>
        <dbReference type="ChEBI" id="CHEBI:15378"/>
        <dbReference type="ChEBI" id="CHEBI:57510"/>
        <dbReference type="ChEBI" id="CHEBI:57783"/>
        <dbReference type="ChEBI" id="CHEBI:58349"/>
        <dbReference type="ChEBI" id="CHEBI:62830"/>
        <dbReference type="EC" id="1.1.1.133"/>
    </reaction>
</comment>
<keyword evidence="9" id="KW-1185">Reference proteome</keyword>
<name>A0ABS6WNB0_9HYPH</name>
<dbReference type="Proteomes" id="UP001430804">
    <property type="component" value="Unassembled WGS sequence"/>
</dbReference>
<dbReference type="InterPro" id="IPR005913">
    <property type="entry name" value="dTDP_dehydrorham_reduct"/>
</dbReference>
<evidence type="ECO:0000256" key="1">
    <source>
        <dbReference type="ARBA" id="ARBA00004781"/>
    </source>
</evidence>
<dbReference type="PANTHER" id="PTHR10491">
    <property type="entry name" value="DTDP-4-DEHYDRORHAMNOSE REDUCTASE"/>
    <property type="match status" value="1"/>
</dbReference>
<comment type="function">
    <text evidence="6">Catalyzes the reduction of dTDP-6-deoxy-L-lyxo-4-hexulose to yield dTDP-L-rhamnose.</text>
</comment>
<dbReference type="CDD" id="cd05254">
    <property type="entry name" value="dTDP_HR_like_SDR_e"/>
    <property type="match status" value="1"/>
</dbReference>
<evidence type="ECO:0000256" key="5">
    <source>
        <dbReference type="ARBA" id="ARBA00048200"/>
    </source>
</evidence>
<dbReference type="GO" id="GO:0008831">
    <property type="term" value="F:dTDP-4-dehydrorhamnose reductase activity"/>
    <property type="evidence" value="ECO:0007669"/>
    <property type="project" value="UniProtKB-EC"/>
</dbReference>
<evidence type="ECO:0000256" key="6">
    <source>
        <dbReference type="RuleBase" id="RU364082"/>
    </source>
</evidence>
<evidence type="ECO:0000256" key="3">
    <source>
        <dbReference type="ARBA" id="ARBA00012929"/>
    </source>
</evidence>
<evidence type="ECO:0000313" key="8">
    <source>
        <dbReference type="EMBL" id="MBW3096897.1"/>
    </source>
</evidence>
<dbReference type="PANTHER" id="PTHR10491:SF4">
    <property type="entry name" value="METHIONINE ADENOSYLTRANSFERASE 2 SUBUNIT BETA"/>
    <property type="match status" value="1"/>
</dbReference>
<comment type="similarity">
    <text evidence="2 6">Belongs to the dTDP-4-dehydrorhamnose reductase family.</text>
</comment>
<comment type="caution">
    <text evidence="8">The sequence shown here is derived from an EMBL/GenBank/DDBJ whole genome shotgun (WGS) entry which is preliminary data.</text>
</comment>
<protein>
    <recommendedName>
        <fullName evidence="4 6">dTDP-4-dehydrorhamnose reductase</fullName>
        <ecNumber evidence="3 6">1.1.1.133</ecNumber>
    </recommendedName>
</protein>
<keyword evidence="6" id="KW-0521">NADP</keyword>
<accession>A0ABS6WNB0</accession>
<proteinExistence type="inferred from homology"/>